<accession>A0A2N5DTC2</accession>
<proteinExistence type="predicted"/>
<sequence>MKITRPPAELDTALTAAEMMALTERFREYDEKYYHYHQLALRIPDRKTLLKLWTTLKLTRNARRHPLMLANRTAGFNLTKSILRATSVVDKVTFGPGREPAADLAASYLVSQMVMEEAISSSQLEGAATTSRVAQAMLVVGREPRNESESMIMGNWRLMRYISENSESPLTTDTILAMHRLACRGINDGKYQPGTLRASNDVYVAGREGEIIHQPPDFREVKAMLDALCGLAIQLEAEEVHPLIVACILHFAIGFIHPFHDGNGRTARALFYHTMIRKGYAVFNYISVSKLLKKAAVKYGTAYLFTETDDLDLTYFIQYQCSIVCRAVAEFAEGMEKLQEERLTLAGYVDSTFELSKPELDILALALNAPGALLSAASVSERLAVSDNTARARLKALAGRGLLRPHKEGRGTVYEAPASVAVLQKWAGKARLPG</sequence>
<keyword evidence="2" id="KW-0067">ATP-binding</keyword>
<dbReference type="InterPro" id="IPR036597">
    <property type="entry name" value="Fido-like_dom_sf"/>
</dbReference>
<comment type="caution">
    <text evidence="4">The sequence shown here is derived from an EMBL/GenBank/DDBJ whole genome shotgun (WGS) entry which is preliminary data.</text>
</comment>
<dbReference type="SUPFAM" id="SSF140931">
    <property type="entry name" value="Fic-like"/>
    <property type="match status" value="1"/>
</dbReference>
<evidence type="ECO:0000256" key="1">
    <source>
        <dbReference type="PIRSR" id="PIRSR640198-1"/>
    </source>
</evidence>
<gene>
    <name evidence="4" type="ORF">CYR32_20175</name>
</gene>
<dbReference type="Pfam" id="PF02661">
    <property type="entry name" value="Fic"/>
    <property type="match status" value="1"/>
</dbReference>
<dbReference type="EMBL" id="PJZH01000041">
    <property type="protein sequence ID" value="PLR29717.1"/>
    <property type="molecule type" value="Genomic_DNA"/>
</dbReference>
<dbReference type="InterPro" id="IPR036390">
    <property type="entry name" value="WH_DNA-bd_sf"/>
</dbReference>
<dbReference type="PANTHER" id="PTHR13504:SF38">
    <property type="entry name" value="FIDO DOMAIN-CONTAINING PROTEIN"/>
    <property type="match status" value="1"/>
</dbReference>
<dbReference type="PANTHER" id="PTHR13504">
    <property type="entry name" value="FIDO DOMAIN-CONTAINING PROTEIN DDB_G0283145"/>
    <property type="match status" value="1"/>
</dbReference>
<reference evidence="4 5" key="1">
    <citation type="submission" date="2017-12" db="EMBL/GenBank/DDBJ databases">
        <title>Characterization of six clinical isolates of Enterochimera gen. nov., a novel genus of the Yersiniaciae family and the three species Enterochimera arupensis sp. nov., Enterochimera coloradensis sp. nov, and Enterochimera californica sp. nov.</title>
        <authorList>
            <person name="Rossi A."/>
            <person name="Fisher M."/>
        </authorList>
    </citation>
    <scope>NUCLEOTIDE SEQUENCE [LARGE SCALE GENOMIC DNA]</scope>
    <source>
        <strain evidence="5">2016-Iso4</strain>
    </source>
</reference>
<dbReference type="PROSITE" id="PS51459">
    <property type="entry name" value="FIDO"/>
    <property type="match status" value="1"/>
</dbReference>
<dbReference type="GO" id="GO:0006355">
    <property type="term" value="P:regulation of DNA-templated transcription"/>
    <property type="evidence" value="ECO:0007669"/>
    <property type="project" value="UniProtKB-ARBA"/>
</dbReference>
<dbReference type="InterPro" id="IPR011991">
    <property type="entry name" value="ArsR-like_HTH"/>
</dbReference>
<evidence type="ECO:0000259" key="3">
    <source>
        <dbReference type="PROSITE" id="PS51459"/>
    </source>
</evidence>
<evidence type="ECO:0000256" key="2">
    <source>
        <dbReference type="PIRSR" id="PIRSR640198-2"/>
    </source>
</evidence>
<evidence type="ECO:0000313" key="4">
    <source>
        <dbReference type="EMBL" id="PLR29717.1"/>
    </source>
</evidence>
<keyword evidence="2" id="KW-0547">Nucleotide-binding</keyword>
<dbReference type="RefSeq" id="WP_101826900.1">
    <property type="nucleotide sequence ID" value="NZ_PJZH01000041.1"/>
</dbReference>
<dbReference type="Proteomes" id="UP000234503">
    <property type="component" value="Unassembled WGS sequence"/>
</dbReference>
<protein>
    <submittedName>
        <fullName evidence="4">Fic family protein</fullName>
    </submittedName>
</protein>
<evidence type="ECO:0000313" key="5">
    <source>
        <dbReference type="Proteomes" id="UP000234503"/>
    </source>
</evidence>
<dbReference type="Gene3D" id="1.10.3290.10">
    <property type="entry name" value="Fido-like domain"/>
    <property type="match status" value="1"/>
</dbReference>
<feature type="active site" evidence="1">
    <location>
        <position position="257"/>
    </location>
</feature>
<dbReference type="InterPro" id="IPR040198">
    <property type="entry name" value="Fido_containing"/>
</dbReference>
<dbReference type="SUPFAM" id="SSF46785">
    <property type="entry name" value="Winged helix' DNA-binding domain"/>
    <property type="match status" value="1"/>
</dbReference>
<keyword evidence="5" id="KW-1185">Reference proteome</keyword>
<feature type="binding site" evidence="2">
    <location>
        <begin position="204"/>
        <end position="213"/>
    </location>
    <ligand>
        <name>ATP</name>
        <dbReference type="ChEBI" id="CHEBI:30616"/>
    </ligand>
</feature>
<dbReference type="InterPro" id="IPR003812">
    <property type="entry name" value="Fido"/>
</dbReference>
<feature type="binding site" evidence="2">
    <location>
        <begin position="261"/>
        <end position="268"/>
    </location>
    <ligand>
        <name>ATP</name>
        <dbReference type="ChEBI" id="CHEBI:30616"/>
    </ligand>
</feature>
<organism evidence="4 5">
    <name type="scientific">Chimaeribacter coloradensis</name>
    <dbReference type="NCBI Taxonomy" id="2060068"/>
    <lineage>
        <taxon>Bacteria</taxon>
        <taxon>Pseudomonadati</taxon>
        <taxon>Pseudomonadota</taxon>
        <taxon>Gammaproteobacteria</taxon>
        <taxon>Enterobacterales</taxon>
        <taxon>Yersiniaceae</taxon>
        <taxon>Chimaeribacter</taxon>
    </lineage>
</organism>
<dbReference type="AlphaFoldDB" id="A0A2N5DTC2"/>
<feature type="domain" description="Fido" evidence="3">
    <location>
        <begin position="170"/>
        <end position="322"/>
    </location>
</feature>
<name>A0A2N5DTC2_9GAMM</name>
<dbReference type="CDD" id="cd00090">
    <property type="entry name" value="HTH_ARSR"/>
    <property type="match status" value="1"/>
</dbReference>
<dbReference type="GO" id="GO:0005524">
    <property type="term" value="F:ATP binding"/>
    <property type="evidence" value="ECO:0007669"/>
    <property type="project" value="UniProtKB-KW"/>
</dbReference>
<dbReference type="OrthoDB" id="9807853at2"/>